<evidence type="ECO:0000313" key="1">
    <source>
        <dbReference type="EMBL" id="MDT0430544.1"/>
    </source>
</evidence>
<organism evidence="1 2">
    <name type="scientific">Streptomyces salyersiae</name>
    <dbReference type="NCBI Taxonomy" id="3075530"/>
    <lineage>
        <taxon>Bacteria</taxon>
        <taxon>Bacillati</taxon>
        <taxon>Actinomycetota</taxon>
        <taxon>Actinomycetes</taxon>
        <taxon>Kitasatosporales</taxon>
        <taxon>Streptomycetaceae</taxon>
        <taxon>Streptomyces</taxon>
    </lineage>
</organism>
<protein>
    <submittedName>
        <fullName evidence="1">Uncharacterized protein</fullName>
    </submittedName>
</protein>
<keyword evidence="2" id="KW-1185">Reference proteome</keyword>
<proteinExistence type="predicted"/>
<name>A0ABU2RT70_9ACTN</name>
<sequence>MVSGAPEFTARVSGDVAAIEALRTGPYTPPWAGCADPGRSAAGDDYAIVALRTSQDFYAAGDGGESVGAAHEAFETERWGVVLALDERWGPHRPLSLDAYAEQDEEGAPVPPFCAALFELGYYGDLQVWHVEGREVGVGVGQMDQEEPVVLFALITASTPVGQGSRVRPCPA</sequence>
<comment type="caution">
    <text evidence="1">The sequence shown here is derived from an EMBL/GenBank/DDBJ whole genome shotgun (WGS) entry which is preliminary data.</text>
</comment>
<dbReference type="EMBL" id="JAVREX010000010">
    <property type="protein sequence ID" value="MDT0430544.1"/>
    <property type="molecule type" value="Genomic_DNA"/>
</dbReference>
<dbReference type="Proteomes" id="UP001183777">
    <property type="component" value="Unassembled WGS sequence"/>
</dbReference>
<dbReference type="RefSeq" id="WP_311659438.1">
    <property type="nucleotide sequence ID" value="NZ_JAVREX010000010.1"/>
</dbReference>
<reference evidence="2" key="1">
    <citation type="submission" date="2023-07" db="EMBL/GenBank/DDBJ databases">
        <title>30 novel species of actinomycetes from the DSMZ collection.</title>
        <authorList>
            <person name="Nouioui I."/>
        </authorList>
    </citation>
    <scope>NUCLEOTIDE SEQUENCE [LARGE SCALE GENOMIC DNA]</scope>
    <source>
        <strain evidence="2">DSM 41770</strain>
    </source>
</reference>
<evidence type="ECO:0000313" key="2">
    <source>
        <dbReference type="Proteomes" id="UP001183777"/>
    </source>
</evidence>
<gene>
    <name evidence="1" type="ORF">RM649_23200</name>
</gene>
<accession>A0ABU2RT70</accession>